<evidence type="ECO:0000313" key="1">
    <source>
        <dbReference type="EMBL" id="KAA6328748.1"/>
    </source>
</evidence>
<proteinExistence type="predicted"/>
<dbReference type="EMBL" id="SNRY01001763">
    <property type="protein sequence ID" value="KAA6328748.1"/>
    <property type="molecule type" value="Genomic_DNA"/>
</dbReference>
<name>A0A5J4R4Z8_9ZZZZ</name>
<dbReference type="AlphaFoldDB" id="A0A5J4R4Z8"/>
<reference evidence="1" key="1">
    <citation type="submission" date="2019-03" db="EMBL/GenBank/DDBJ databases">
        <title>Single cell metagenomics reveals metabolic interactions within the superorganism composed of flagellate Streblomastix strix and complex community of Bacteroidetes bacteria on its surface.</title>
        <authorList>
            <person name="Treitli S.C."/>
            <person name="Kolisko M."/>
            <person name="Husnik F."/>
            <person name="Keeling P."/>
            <person name="Hampl V."/>
        </authorList>
    </citation>
    <scope>NUCLEOTIDE SEQUENCE</scope>
    <source>
        <strain evidence="1">STM</strain>
    </source>
</reference>
<gene>
    <name evidence="1" type="ORF">EZS27_022384</name>
</gene>
<comment type="caution">
    <text evidence="1">The sequence shown here is derived from an EMBL/GenBank/DDBJ whole genome shotgun (WGS) entry which is preliminary data.</text>
</comment>
<evidence type="ECO:0008006" key="2">
    <source>
        <dbReference type="Google" id="ProtNLM"/>
    </source>
</evidence>
<dbReference type="Gene3D" id="2.160.20.110">
    <property type="match status" value="1"/>
</dbReference>
<accession>A0A5J4R4Z8</accession>
<sequence>MMNMKACKNGKKGAWHLLGFALLMAGCAATVGGPEGGPGGGGLGTVRVEVSGLGVSAQPKLLAERQGPQRTAYPSLPEGTLTYTYTWEKTPGGAVEPELDGDGKFILAVGNYTLAVKAYLDADHTELVGTGVGKVGDNTTIPVTNGGNQTVTVKLKPVDGTDPETETVTGTLAYTITYPEGVTVISLTLQNLEGGGEPVANLTPTSTGVTTATGTTNVAAGEYLLRAKLWNDASVAGMSETVRIYGNMTTTVPGTSPDPSAASFAFATGDFTQPDPTATGDGAGGWAGGITAVREGGILKSITPTGKTAILIGRRADEPVTLNIDSDGNLQFRDPDSAGNVPIGSYAEFQLINKDNANRNGTYKQEADLDLLGNLSSKVEWTAVGTYDQYDSSTRFTGTFDGGGKAISNLYINKSGINGQGLFGSVGTGGTVQNVRIASGSVTGGIYVGGVAGENFGTITVCSNTGSVTGNWHNGGVVGENFGAITACYNSGSVTGEGQGIGGVVGWNNSGYGTITACYNIGAVSGKGQVGGVAGINDAGAITACYSTGSNSGTGNYVGGVVGWNNAAGTITACYWANFGGGGVGYNNGGTNDTTRFGGSAWPSIGGSSGQSGQWGTGDGSGSGTYWKNLGFSGTTTYPKLWWE</sequence>
<dbReference type="PROSITE" id="PS51257">
    <property type="entry name" value="PROKAR_LIPOPROTEIN"/>
    <property type="match status" value="1"/>
</dbReference>
<protein>
    <recommendedName>
        <fullName evidence="2">GLUG domain-containing protein</fullName>
    </recommendedName>
</protein>
<organism evidence="1">
    <name type="scientific">termite gut metagenome</name>
    <dbReference type="NCBI Taxonomy" id="433724"/>
    <lineage>
        <taxon>unclassified sequences</taxon>
        <taxon>metagenomes</taxon>
        <taxon>organismal metagenomes</taxon>
    </lineage>
</organism>